<dbReference type="RefSeq" id="WP_157791718.1">
    <property type="nucleotide sequence ID" value="NZ_OBEA01000005.1"/>
</dbReference>
<keyword evidence="1" id="KW-1133">Transmembrane helix</keyword>
<proteinExistence type="predicted"/>
<dbReference type="Proteomes" id="UP000231655">
    <property type="component" value="Unassembled WGS sequence"/>
</dbReference>
<name>A0A285J3F5_9RHOB</name>
<reference evidence="2 3" key="1">
    <citation type="submission" date="2017-09" db="EMBL/GenBank/DDBJ databases">
        <authorList>
            <person name="Ehlers B."/>
            <person name="Leendertz F.H."/>
        </authorList>
    </citation>
    <scope>NUCLEOTIDE SEQUENCE [LARGE SCALE GENOMIC DNA]</scope>
    <source>
        <strain evidence="2 3">CGMCC 1.12662</strain>
    </source>
</reference>
<gene>
    <name evidence="2" type="ORF">SAMN06297129_2659</name>
</gene>
<accession>A0A285J3F5</accession>
<keyword evidence="1" id="KW-0812">Transmembrane</keyword>
<protein>
    <submittedName>
        <fullName evidence="2">Uncharacterized protein</fullName>
    </submittedName>
</protein>
<evidence type="ECO:0000313" key="3">
    <source>
        <dbReference type="Proteomes" id="UP000231655"/>
    </source>
</evidence>
<feature type="transmembrane region" description="Helical" evidence="1">
    <location>
        <begin position="20"/>
        <end position="49"/>
    </location>
</feature>
<sequence length="53" mass="5865">MKKDGIQGRPYKWSDRLLGLVVALPVLLWRLAQALFGIGIGILVVLLLVHGTR</sequence>
<dbReference type="AlphaFoldDB" id="A0A285J3F5"/>
<organism evidence="2 3">
    <name type="scientific">Pseudooceanicola antarcticus</name>
    <dbReference type="NCBI Taxonomy" id="1247613"/>
    <lineage>
        <taxon>Bacteria</taxon>
        <taxon>Pseudomonadati</taxon>
        <taxon>Pseudomonadota</taxon>
        <taxon>Alphaproteobacteria</taxon>
        <taxon>Rhodobacterales</taxon>
        <taxon>Paracoccaceae</taxon>
        <taxon>Pseudooceanicola</taxon>
    </lineage>
</organism>
<evidence type="ECO:0000313" key="2">
    <source>
        <dbReference type="EMBL" id="SNY53896.1"/>
    </source>
</evidence>
<dbReference type="EMBL" id="OBEA01000005">
    <property type="protein sequence ID" value="SNY53896.1"/>
    <property type="molecule type" value="Genomic_DNA"/>
</dbReference>
<evidence type="ECO:0000256" key="1">
    <source>
        <dbReference type="SAM" id="Phobius"/>
    </source>
</evidence>
<keyword evidence="1" id="KW-0472">Membrane</keyword>